<proteinExistence type="predicted"/>
<sequence>MYAAGIIILRTGGHTCFMTIDNLLAQWNAWLPVFSAVSTQSSATRPDAGLAADSTGPVGNPLQGLVELERLGG</sequence>
<gene>
    <name evidence="1" type="ORF">BB31_08270</name>
</gene>
<dbReference type="Proteomes" id="UP000256220">
    <property type="component" value="Unassembled WGS sequence"/>
</dbReference>
<name>A0A2P2FYR0_AMYLU</name>
<evidence type="ECO:0000313" key="1">
    <source>
        <dbReference type="EMBL" id="KFU81835.1"/>
    </source>
</evidence>
<organism evidence="1 2">
    <name type="scientific">Amycolatopsis lurida NRRL 2430</name>
    <dbReference type="NCBI Taxonomy" id="1460371"/>
    <lineage>
        <taxon>Bacteria</taxon>
        <taxon>Bacillati</taxon>
        <taxon>Actinomycetota</taxon>
        <taxon>Actinomycetes</taxon>
        <taxon>Pseudonocardiales</taxon>
        <taxon>Pseudonocardiaceae</taxon>
        <taxon>Amycolatopsis</taxon>
    </lineage>
</organism>
<dbReference type="AlphaFoldDB" id="A0A2P2FYR0"/>
<evidence type="ECO:0000313" key="2">
    <source>
        <dbReference type="Proteomes" id="UP000256220"/>
    </source>
</evidence>
<protein>
    <submittedName>
        <fullName evidence="1">Uncharacterized protein</fullName>
    </submittedName>
</protein>
<dbReference type="EMBL" id="JFBM01000005">
    <property type="protein sequence ID" value="KFU81835.1"/>
    <property type="molecule type" value="Genomic_DNA"/>
</dbReference>
<comment type="caution">
    <text evidence="1">The sequence shown here is derived from an EMBL/GenBank/DDBJ whole genome shotgun (WGS) entry which is preliminary data.</text>
</comment>
<dbReference type="RefSeq" id="WP_034307879.1">
    <property type="nucleotide sequence ID" value="NZ_JFBM01000005.1"/>
</dbReference>
<reference evidence="1 2" key="1">
    <citation type="journal article" date="2014" name="Genome Announc.">
        <title>Draft Genome Sequence of Amycolatopsis lurida NRRL 2430, Producer of the Glycopeptide Family Antibiotic Ristocetin.</title>
        <authorList>
            <person name="Kwun M.J."/>
            <person name="Hong H.J."/>
        </authorList>
    </citation>
    <scope>NUCLEOTIDE SEQUENCE [LARGE SCALE GENOMIC DNA]</scope>
    <source>
        <strain evidence="1 2">NRRL 2430</strain>
    </source>
</reference>
<accession>A0A2P2FYR0</accession>
<keyword evidence="2" id="KW-1185">Reference proteome</keyword>